<feature type="compositionally biased region" description="Basic and acidic residues" evidence="1">
    <location>
        <begin position="57"/>
        <end position="66"/>
    </location>
</feature>
<organism evidence="2">
    <name type="scientific">Burkholderia pseudomallei 1710a</name>
    <dbReference type="NCBI Taxonomy" id="320371"/>
    <lineage>
        <taxon>Bacteria</taxon>
        <taxon>Pseudomonadati</taxon>
        <taxon>Pseudomonadota</taxon>
        <taxon>Betaproteobacteria</taxon>
        <taxon>Burkholderiales</taxon>
        <taxon>Burkholderiaceae</taxon>
        <taxon>Burkholderia</taxon>
        <taxon>pseudomallei group</taxon>
    </lineage>
</organism>
<name>A0A0E1VXU4_BURPE</name>
<dbReference type="HOGENOM" id="CLU_205726_0_0_4"/>
<gene>
    <name evidence="2" type="ORF">BURPS1710A_A2700</name>
</gene>
<proteinExistence type="predicted"/>
<evidence type="ECO:0000313" key="2">
    <source>
        <dbReference type="EMBL" id="EET04969.1"/>
    </source>
</evidence>
<dbReference type="AlphaFoldDB" id="A0A0E1VXU4"/>
<dbReference type="Proteomes" id="UP000001812">
    <property type="component" value="Chromosome II"/>
</dbReference>
<dbReference type="EMBL" id="CM000833">
    <property type="protein sequence ID" value="EET04969.1"/>
    <property type="molecule type" value="Genomic_DNA"/>
</dbReference>
<sequence length="66" mass="7644">MHRNQSRRPDQPMDSHLLMRRGERSMWRNRKRRGAAVPPGAAGRRGVRGVRQAARARCPEIRRMAA</sequence>
<evidence type="ECO:0000256" key="1">
    <source>
        <dbReference type="SAM" id="MobiDB-lite"/>
    </source>
</evidence>
<feature type="compositionally biased region" description="Low complexity" evidence="1">
    <location>
        <begin position="35"/>
        <end position="56"/>
    </location>
</feature>
<accession>A0A0E1VXU4</accession>
<feature type="region of interest" description="Disordered" evidence="1">
    <location>
        <begin position="1"/>
        <end position="66"/>
    </location>
</feature>
<protein>
    <submittedName>
        <fullName evidence="2">Uncharacterized protein</fullName>
    </submittedName>
</protein>
<reference evidence="2" key="1">
    <citation type="submission" date="2009-05" db="EMBL/GenBank/DDBJ databases">
        <authorList>
            <person name="Harkins D.M."/>
            <person name="DeShazer D."/>
            <person name="Woods D.E."/>
            <person name="Brinkac L.M."/>
            <person name="Brown K.A."/>
            <person name="Hung G.C."/>
            <person name="Tuanyok A."/>
            <person name="Zhang B."/>
            <person name="Nierman W.C."/>
        </authorList>
    </citation>
    <scope>NUCLEOTIDE SEQUENCE [LARGE SCALE GENOMIC DNA]</scope>
    <source>
        <strain evidence="2">1710a</strain>
    </source>
</reference>